<protein>
    <recommendedName>
        <fullName evidence="13">tRNA-splicing ligase RtcB</fullName>
        <ecNumber evidence="13">6.5.1.-</ecNumber>
    </recommendedName>
</protein>
<comment type="cofactor">
    <cofactor evidence="12 13">
        <name>Mn(2+)</name>
        <dbReference type="ChEBI" id="CHEBI:29035"/>
    </cofactor>
    <text evidence="12 13">Binds 2 manganese ions per subunit.</text>
</comment>
<evidence type="ECO:0000256" key="9">
    <source>
        <dbReference type="ARBA" id="ARBA00049514"/>
    </source>
</evidence>
<dbReference type="PROSITE" id="PS01288">
    <property type="entry name" value="UPF0027"/>
    <property type="match status" value="1"/>
</dbReference>
<evidence type="ECO:0000313" key="14">
    <source>
        <dbReference type="EMBL" id="GAK49098.1"/>
    </source>
</evidence>
<feature type="binding site" evidence="12">
    <location>
        <position position="209"/>
    </location>
    <ligand>
        <name>Mn(2+)</name>
        <dbReference type="ChEBI" id="CHEBI:29035"/>
        <label>1</label>
    </ligand>
</feature>
<dbReference type="GO" id="GO:0006396">
    <property type="term" value="P:RNA processing"/>
    <property type="evidence" value="ECO:0007669"/>
    <property type="project" value="InterPro"/>
</dbReference>
<dbReference type="InterPro" id="IPR001233">
    <property type="entry name" value="RtcB"/>
</dbReference>
<dbReference type="HOGENOM" id="CLU_022279_0_1_0"/>
<dbReference type="Proteomes" id="UP000030700">
    <property type="component" value="Unassembled WGS sequence"/>
</dbReference>
<feature type="binding site" evidence="11">
    <location>
        <position position="485"/>
    </location>
    <ligand>
        <name>GMP</name>
        <dbReference type="ChEBI" id="CHEBI:58115"/>
    </ligand>
</feature>
<evidence type="ECO:0000256" key="12">
    <source>
        <dbReference type="PIRSR" id="PIRSR601233-3"/>
    </source>
</evidence>
<keyword evidence="4 11" id="KW-0547">Nucleotide-binding</keyword>
<evidence type="ECO:0000256" key="3">
    <source>
        <dbReference type="ARBA" id="ARBA00022723"/>
    </source>
</evidence>
<feature type="binding site" evidence="11">
    <location>
        <begin position="383"/>
        <end position="386"/>
    </location>
    <ligand>
        <name>GMP</name>
        <dbReference type="ChEBI" id="CHEBI:58115"/>
    </ligand>
</feature>
<dbReference type="AlphaFoldDB" id="A0A0S6VPS6"/>
<comment type="similarity">
    <text evidence="1 13">Belongs to the RtcB family.</text>
</comment>
<accession>A0A0S6VPS6</accession>
<comment type="catalytic activity">
    <reaction evidence="8">
        <text>a 3'-end 3'-phospho-ribonucleotide-RNA + a 5'-end dephospho-ribonucleoside-RNA + GTP = a ribonucleotidyl-ribonucleotide-RNA + GMP + diphosphate</text>
        <dbReference type="Rhea" id="RHEA:68076"/>
        <dbReference type="Rhea" id="RHEA-COMP:10463"/>
        <dbReference type="Rhea" id="RHEA-COMP:13936"/>
        <dbReference type="Rhea" id="RHEA-COMP:17355"/>
        <dbReference type="ChEBI" id="CHEBI:33019"/>
        <dbReference type="ChEBI" id="CHEBI:37565"/>
        <dbReference type="ChEBI" id="CHEBI:58115"/>
        <dbReference type="ChEBI" id="CHEBI:83062"/>
        <dbReference type="ChEBI" id="CHEBI:138284"/>
        <dbReference type="ChEBI" id="CHEBI:173118"/>
        <dbReference type="EC" id="6.5.1.8"/>
    </reaction>
</comment>
<dbReference type="GO" id="GO:0005525">
    <property type="term" value="F:GTP binding"/>
    <property type="evidence" value="ECO:0007669"/>
    <property type="project" value="UniProtKB-KW"/>
</dbReference>
<dbReference type="InterPro" id="IPR036025">
    <property type="entry name" value="RtcB-like_sf"/>
</dbReference>
<feature type="active site" description="GMP-histidine intermediate" evidence="10">
    <location>
        <position position="409"/>
    </location>
</feature>
<feature type="binding site" evidence="11">
    <location>
        <begin position="208"/>
        <end position="212"/>
    </location>
    <ligand>
        <name>GMP</name>
        <dbReference type="ChEBI" id="CHEBI:58115"/>
    </ligand>
</feature>
<evidence type="ECO:0000256" key="13">
    <source>
        <dbReference type="RuleBase" id="RU371113"/>
    </source>
</evidence>
<evidence type="ECO:0000256" key="6">
    <source>
        <dbReference type="ARBA" id="ARBA00023134"/>
    </source>
</evidence>
<dbReference type="GO" id="GO:0170057">
    <property type="term" value="F:RNA ligase (GTP) activity"/>
    <property type="evidence" value="ECO:0007669"/>
    <property type="project" value="UniProtKB-EC"/>
</dbReference>
<evidence type="ECO:0000256" key="8">
    <source>
        <dbReference type="ARBA" id="ARBA00047746"/>
    </source>
</evidence>
<evidence type="ECO:0000256" key="11">
    <source>
        <dbReference type="PIRSR" id="PIRSR601233-2"/>
    </source>
</evidence>
<keyword evidence="15" id="KW-1185">Reference proteome</keyword>
<keyword evidence="2 13" id="KW-0436">Ligase</keyword>
<evidence type="ECO:0000256" key="10">
    <source>
        <dbReference type="PIRSR" id="PIRSR601233-1"/>
    </source>
</evidence>
<dbReference type="SUPFAM" id="SSF103365">
    <property type="entry name" value="Hypothetical protein PH1602"/>
    <property type="match status" value="1"/>
</dbReference>
<evidence type="ECO:0000256" key="1">
    <source>
        <dbReference type="ARBA" id="ARBA00008071"/>
    </source>
</evidence>
<feature type="binding site" evidence="12">
    <location>
        <position position="100"/>
    </location>
    <ligand>
        <name>Mn(2+)</name>
        <dbReference type="ChEBI" id="CHEBI:29035"/>
        <label>1</label>
    </ligand>
</feature>
<evidence type="ECO:0000256" key="5">
    <source>
        <dbReference type="ARBA" id="ARBA00022800"/>
    </source>
</evidence>
<reference evidence="14" key="1">
    <citation type="journal article" date="2015" name="PeerJ">
        <title>First genomic representation of candidate bacterial phylum KSB3 points to enhanced environmental sensing as a trigger of wastewater bulking.</title>
        <authorList>
            <person name="Sekiguchi Y."/>
            <person name="Ohashi A."/>
            <person name="Parks D.H."/>
            <person name="Yamauchi T."/>
            <person name="Tyson G.W."/>
            <person name="Hugenholtz P."/>
        </authorList>
    </citation>
    <scope>NUCLEOTIDE SEQUENCE [LARGE SCALE GENOMIC DNA]</scope>
</reference>
<evidence type="ECO:0000256" key="2">
    <source>
        <dbReference type="ARBA" id="ARBA00022598"/>
    </source>
</evidence>
<evidence type="ECO:0000256" key="7">
    <source>
        <dbReference type="ARBA" id="ARBA00023211"/>
    </source>
</evidence>
<dbReference type="FunFam" id="3.90.1860.10:FF:000001">
    <property type="entry name" value="tRNA-splicing ligase RtcB homolog"/>
    <property type="match status" value="1"/>
</dbReference>
<name>A0A0S6VPS6_9BACT</name>
<proteinExistence type="inferred from homology"/>
<keyword evidence="5" id="KW-0692">RNA repair</keyword>
<feature type="binding site" evidence="11">
    <location>
        <begin position="409"/>
        <end position="412"/>
    </location>
    <ligand>
        <name>GMP</name>
        <dbReference type="ChEBI" id="CHEBI:58115"/>
    </ligand>
</feature>
<gene>
    <name evidence="13" type="primary">rtcB</name>
    <name evidence="14" type="ORF">U14_00316</name>
</gene>
<feature type="binding site" evidence="11">
    <location>
        <begin position="334"/>
        <end position="335"/>
    </location>
    <ligand>
        <name>GMP</name>
        <dbReference type="ChEBI" id="CHEBI:58115"/>
    </ligand>
</feature>
<organism evidence="14">
    <name type="scientific">Candidatus Moduliflexus flocculans</name>
    <dbReference type="NCBI Taxonomy" id="1499966"/>
    <lineage>
        <taxon>Bacteria</taxon>
        <taxon>Candidatus Moduliflexota</taxon>
        <taxon>Candidatus Moduliflexia</taxon>
        <taxon>Candidatus Moduliflexales</taxon>
        <taxon>Candidatus Moduliflexaceae</taxon>
    </lineage>
</organism>
<dbReference type="Pfam" id="PF01139">
    <property type="entry name" value="RtcB"/>
    <property type="match status" value="1"/>
</dbReference>
<evidence type="ECO:0000256" key="4">
    <source>
        <dbReference type="ARBA" id="ARBA00022741"/>
    </source>
</evidence>
<dbReference type="EMBL" id="DF820455">
    <property type="protein sequence ID" value="GAK49098.1"/>
    <property type="molecule type" value="Genomic_DNA"/>
</dbReference>
<dbReference type="PANTHER" id="PTHR11118:SF1">
    <property type="entry name" value="RNA-SPLICING LIGASE RTCB HOMOLOG"/>
    <property type="match status" value="1"/>
</dbReference>
<dbReference type="Gene3D" id="3.90.1860.10">
    <property type="entry name" value="tRNA-splicing ligase RtcB"/>
    <property type="match status" value="1"/>
</dbReference>
<dbReference type="STRING" id="1499966.U14_00316"/>
<dbReference type="GO" id="GO:0046872">
    <property type="term" value="F:metal ion binding"/>
    <property type="evidence" value="ECO:0007669"/>
    <property type="project" value="UniProtKB-UniRule"/>
</dbReference>
<keyword evidence="3 12" id="KW-0479">Metal-binding</keyword>
<feature type="binding site" evidence="12">
    <location>
        <position position="334"/>
    </location>
    <ligand>
        <name>Mn(2+)</name>
        <dbReference type="ChEBI" id="CHEBI:29035"/>
        <label>2</label>
    </ligand>
</feature>
<feature type="binding site" evidence="11">
    <location>
        <position position="390"/>
    </location>
    <ligand>
        <name>GMP</name>
        <dbReference type="ChEBI" id="CHEBI:58115"/>
    </ligand>
</feature>
<evidence type="ECO:0000313" key="15">
    <source>
        <dbReference type="Proteomes" id="UP000030700"/>
    </source>
</evidence>
<comment type="subunit">
    <text evidence="13">Monomer.</text>
</comment>
<dbReference type="GO" id="GO:0042245">
    <property type="term" value="P:RNA repair"/>
    <property type="evidence" value="ECO:0007669"/>
    <property type="project" value="UniProtKB-KW"/>
</dbReference>
<comment type="catalytic activity">
    <reaction evidence="9">
        <text>a 3'-end 2',3'-cyclophospho-ribonucleotide-RNA + a 5'-end dephospho-ribonucleoside-RNA + GTP + H2O = a ribonucleotidyl-ribonucleotide-RNA + GMP + diphosphate + H(+)</text>
        <dbReference type="Rhea" id="RHEA:68080"/>
        <dbReference type="Rhea" id="RHEA-COMP:10464"/>
        <dbReference type="Rhea" id="RHEA-COMP:13936"/>
        <dbReference type="Rhea" id="RHEA-COMP:17355"/>
        <dbReference type="ChEBI" id="CHEBI:15377"/>
        <dbReference type="ChEBI" id="CHEBI:15378"/>
        <dbReference type="ChEBI" id="CHEBI:33019"/>
        <dbReference type="ChEBI" id="CHEBI:37565"/>
        <dbReference type="ChEBI" id="CHEBI:58115"/>
        <dbReference type="ChEBI" id="CHEBI:83064"/>
        <dbReference type="ChEBI" id="CHEBI:138284"/>
        <dbReference type="ChEBI" id="CHEBI:173118"/>
        <dbReference type="EC" id="6.5.1.8"/>
    </reaction>
</comment>
<feature type="binding site" evidence="12">
    <location>
        <position position="240"/>
    </location>
    <ligand>
        <name>Mn(2+)</name>
        <dbReference type="ChEBI" id="CHEBI:29035"/>
        <label>2</label>
    </ligand>
</feature>
<dbReference type="GO" id="GO:0003972">
    <property type="term" value="F:RNA ligase (ATP) activity"/>
    <property type="evidence" value="ECO:0007669"/>
    <property type="project" value="TreeGrafter"/>
</dbReference>
<keyword evidence="7 12" id="KW-0464">Manganese</keyword>
<keyword evidence="6 11" id="KW-0342">GTP-binding</keyword>
<sequence length="486" mass="53268">MSEKKQSDIQLEKIDDNRWRVPQHGNMRVDGIVYTSETLLPHLQADATVQQVANVAQLPGIVGQSLAMPDAHWGYGFPIGGVAAFDADEGVISPGGVGYDINCGVRLMRSNLRRNDIEDSMKELVTALFKNIPSGVGSERSDLRLTEQNERKVLLEGAQWAVSAGFGTENDIEHIEERGCLTGANPDIISKEAYKRGRPQLGTLGSGNHFVEIGYVEEVYNPAIASILGLEEGGVTVIVHTGSRGLGYQVCDDFLQEMLAASRKYGIELPDKQLCCAPITSPEGQRYYSAMACAANYAFANRQIITHWIRETFERVLNMSPRELQMNLIYDVAHNIAKFETYLIDGKERKVCVHRKGATRAFPAKHPAVPSVYQGIGQPVLIPGDMGRCSYVLIGTDQAMSDTFGSTCHGAGRMLSRTAAIKRAKGRAIWRELADQGIIVKSEGRETLAEEMPEAYKNVADVVEVVHNAGISRKVVKLRPLGVIKG</sequence>
<dbReference type="EC" id="6.5.1.-" evidence="13"/>
<dbReference type="PANTHER" id="PTHR11118">
    <property type="entry name" value="RNA-SPLICING LIGASE RTCB HOMOLOG"/>
    <property type="match status" value="1"/>
</dbReference>